<organism evidence="1">
    <name type="scientific">Arundo donax</name>
    <name type="common">Giant reed</name>
    <name type="synonym">Donax arundinaceus</name>
    <dbReference type="NCBI Taxonomy" id="35708"/>
    <lineage>
        <taxon>Eukaryota</taxon>
        <taxon>Viridiplantae</taxon>
        <taxon>Streptophyta</taxon>
        <taxon>Embryophyta</taxon>
        <taxon>Tracheophyta</taxon>
        <taxon>Spermatophyta</taxon>
        <taxon>Magnoliopsida</taxon>
        <taxon>Liliopsida</taxon>
        <taxon>Poales</taxon>
        <taxon>Poaceae</taxon>
        <taxon>PACMAD clade</taxon>
        <taxon>Arundinoideae</taxon>
        <taxon>Arundineae</taxon>
        <taxon>Arundo</taxon>
    </lineage>
</organism>
<accession>A0A0A9E1S5</accession>
<dbReference type="AlphaFoldDB" id="A0A0A9E1S5"/>
<dbReference type="EMBL" id="GBRH01203914">
    <property type="protein sequence ID" value="JAD93981.1"/>
    <property type="molecule type" value="Transcribed_RNA"/>
</dbReference>
<sequence length="74" mass="8187">MTNDLIRLFNIFFPTKGNRTEDDNPTVDLTRPNNLSRSGILRRYSSVLGPSPQSWTNPSTTSSLLLIASISFSG</sequence>
<reference evidence="1" key="2">
    <citation type="journal article" date="2015" name="Data Brief">
        <title>Shoot transcriptome of the giant reed, Arundo donax.</title>
        <authorList>
            <person name="Barrero R.A."/>
            <person name="Guerrero F.D."/>
            <person name="Moolhuijzen P."/>
            <person name="Goolsby J.A."/>
            <person name="Tidwell J."/>
            <person name="Bellgard S.E."/>
            <person name="Bellgard M.I."/>
        </authorList>
    </citation>
    <scope>NUCLEOTIDE SEQUENCE</scope>
    <source>
        <tissue evidence="1">Shoot tissue taken approximately 20 cm above the soil surface</tissue>
    </source>
</reference>
<reference evidence="1" key="1">
    <citation type="submission" date="2014-09" db="EMBL/GenBank/DDBJ databases">
        <authorList>
            <person name="Magalhaes I.L.F."/>
            <person name="Oliveira U."/>
            <person name="Santos F.R."/>
            <person name="Vidigal T.H.D.A."/>
            <person name="Brescovit A.D."/>
            <person name="Santos A.J."/>
        </authorList>
    </citation>
    <scope>NUCLEOTIDE SEQUENCE</scope>
    <source>
        <tissue evidence="1">Shoot tissue taken approximately 20 cm above the soil surface</tissue>
    </source>
</reference>
<evidence type="ECO:0000313" key="1">
    <source>
        <dbReference type="EMBL" id="JAD93981.1"/>
    </source>
</evidence>
<name>A0A0A9E1S5_ARUDO</name>
<protein>
    <submittedName>
        <fullName evidence="1">Uncharacterized protein</fullName>
    </submittedName>
</protein>
<proteinExistence type="predicted"/>